<reference evidence="2 3" key="1">
    <citation type="submission" date="2020-03" db="EMBL/GenBank/DDBJ databases">
        <title>Draft Genome Sequence of Cudoniella acicularis.</title>
        <authorList>
            <person name="Buettner E."/>
            <person name="Kellner H."/>
        </authorList>
    </citation>
    <scope>NUCLEOTIDE SEQUENCE [LARGE SCALE GENOMIC DNA]</scope>
    <source>
        <strain evidence="2 3">DSM 108380</strain>
    </source>
</reference>
<dbReference type="InterPro" id="IPR010730">
    <property type="entry name" value="HET"/>
</dbReference>
<evidence type="ECO:0000259" key="1">
    <source>
        <dbReference type="Pfam" id="PF06985"/>
    </source>
</evidence>
<proteinExistence type="predicted"/>
<dbReference type="Pfam" id="PF06985">
    <property type="entry name" value="HET"/>
    <property type="match status" value="1"/>
</dbReference>
<dbReference type="EMBL" id="JAAMPI010000945">
    <property type="protein sequence ID" value="KAF4627580.1"/>
    <property type="molecule type" value="Genomic_DNA"/>
</dbReference>
<dbReference type="OrthoDB" id="8300194at2759"/>
<dbReference type="PANTHER" id="PTHR33112">
    <property type="entry name" value="DOMAIN PROTEIN, PUTATIVE-RELATED"/>
    <property type="match status" value="1"/>
</dbReference>
<dbReference type="PANTHER" id="PTHR33112:SF13">
    <property type="entry name" value="HETEROKARYON INCOMPATIBILITY DOMAIN-CONTAINING PROTEIN"/>
    <property type="match status" value="1"/>
</dbReference>
<evidence type="ECO:0000313" key="2">
    <source>
        <dbReference type="EMBL" id="KAF4627580.1"/>
    </source>
</evidence>
<sequence>MGDLCGVCFPSEFDLQPTRFFFENAKESCLSCQIIVQTLKFFYPPSGPNLKVLLNPLETKTAILTLSDLQDEEAPSSIVYYTRSEAESRIIGMLNRLFFKILLIALAQEVGGCFETVYIEPETGKCRLYESGGEHENYVTLSHCWGSLTILTTKKNNLSLHKKSIELAALPKTFQDAIQVTRSLGIRYLWIDSLCIVQDDLEDWARESSRMASIYRDSYLTLSATSARDGSEGLFKPREVQIGCVKLTAPGSEEVIATLLARRGRKHTCFQGTHTDIWKNDGLEPLMTRAWVYQERLLSRRLLHFASDEMIWECQTMADCECGFLPTDEPVRKALRDKGDTDEANMSDRSVFEILNSREKEGTEAETQRWYQLIRNYTFLNITKDEDRLPAFSGIASSLITADNYIAGLRKDNGVRDLLWFVLSSTNPRRAKSYIAPSWSWASIIGGIGNYTIMYDYPTEWNRPGNRSLVEILESNTVKSTSDAFGRLCGGELKVRGHCIQGKIFEKDRKDWIGTSWGNHRLRLDIPSQGGMAWLPELIIDTIEDIRHAPGTSVSLLAVWVTEKRIYFLVLVQKTRFSRKLRRVGSATVAVGDLITGSFSDDMVENLLGTSPPKEFIII</sequence>
<feature type="domain" description="Heterokaryon incompatibility" evidence="1">
    <location>
        <begin position="138"/>
        <end position="295"/>
    </location>
</feature>
<dbReference type="Proteomes" id="UP000566819">
    <property type="component" value="Unassembled WGS sequence"/>
</dbReference>
<dbReference type="AlphaFoldDB" id="A0A8H4RET6"/>
<organism evidence="2 3">
    <name type="scientific">Cudoniella acicularis</name>
    <dbReference type="NCBI Taxonomy" id="354080"/>
    <lineage>
        <taxon>Eukaryota</taxon>
        <taxon>Fungi</taxon>
        <taxon>Dikarya</taxon>
        <taxon>Ascomycota</taxon>
        <taxon>Pezizomycotina</taxon>
        <taxon>Leotiomycetes</taxon>
        <taxon>Helotiales</taxon>
        <taxon>Tricladiaceae</taxon>
        <taxon>Cudoniella</taxon>
    </lineage>
</organism>
<evidence type="ECO:0000313" key="3">
    <source>
        <dbReference type="Proteomes" id="UP000566819"/>
    </source>
</evidence>
<gene>
    <name evidence="2" type="ORF">G7Y89_g10574</name>
</gene>
<name>A0A8H4RET6_9HELO</name>
<protein>
    <recommendedName>
        <fullName evidence="1">Heterokaryon incompatibility domain-containing protein</fullName>
    </recommendedName>
</protein>
<comment type="caution">
    <text evidence="2">The sequence shown here is derived from an EMBL/GenBank/DDBJ whole genome shotgun (WGS) entry which is preliminary data.</text>
</comment>
<keyword evidence="3" id="KW-1185">Reference proteome</keyword>
<accession>A0A8H4RET6</accession>